<accession>A0A2N1M8I8</accession>
<name>A0A2N1M8I8_9GLOM</name>
<reference evidence="1 2" key="1">
    <citation type="submission" date="2016-04" db="EMBL/GenBank/DDBJ databases">
        <title>Genome analyses suggest a sexual origin of heterokaryosis in a supposedly ancient asexual fungus.</title>
        <authorList>
            <person name="Ropars J."/>
            <person name="Sedzielewska K."/>
            <person name="Noel J."/>
            <person name="Charron P."/>
            <person name="Farinelli L."/>
            <person name="Marton T."/>
            <person name="Kruger M."/>
            <person name="Pelin A."/>
            <person name="Brachmann A."/>
            <person name="Corradi N."/>
        </authorList>
    </citation>
    <scope>NUCLEOTIDE SEQUENCE [LARGE SCALE GENOMIC DNA]</scope>
    <source>
        <strain evidence="1 2">C2</strain>
    </source>
</reference>
<comment type="caution">
    <text evidence="1">The sequence shown here is derived from an EMBL/GenBank/DDBJ whole genome shotgun (WGS) entry which is preliminary data.</text>
</comment>
<protein>
    <submittedName>
        <fullName evidence="1">Uncharacterized protein</fullName>
    </submittedName>
</protein>
<dbReference type="EMBL" id="LLXL01003946">
    <property type="protein sequence ID" value="PKK57954.1"/>
    <property type="molecule type" value="Genomic_DNA"/>
</dbReference>
<evidence type="ECO:0000313" key="1">
    <source>
        <dbReference type="EMBL" id="PKK57954.1"/>
    </source>
</evidence>
<evidence type="ECO:0000313" key="2">
    <source>
        <dbReference type="Proteomes" id="UP000233469"/>
    </source>
</evidence>
<sequence length="279" mass="31191">MAGYAPKKFRGTSGKDPELWLQEFRQWYESAGLDPAANARTRVRIHGIFETLLEDDARDWYETHIKGKNWKCANLLDNIGAATFAAVNNMNNDAIAGVAANQFHGRAGVLHGQAGAVNTITGADFIPSHTVWDEDWSIANGHPTDLAVNNPNANNGGTIVAPRIRIRQVLHRFRYYFPTITSEKSKLTFHAIVQGSNTIHAAQIILSKIIWVACISDTVSQFYSKLRRMVRLAYPTLLEANQNELVWQQFLNEIERYKTDIIPASISTPTPVITYQGPT</sequence>
<gene>
    <name evidence="1" type="ORF">RhiirC2_797112</name>
</gene>
<dbReference type="Proteomes" id="UP000233469">
    <property type="component" value="Unassembled WGS sequence"/>
</dbReference>
<dbReference type="VEuPathDB" id="FungiDB:RhiirA1_447915"/>
<organism evidence="1 2">
    <name type="scientific">Rhizophagus irregularis</name>
    <dbReference type="NCBI Taxonomy" id="588596"/>
    <lineage>
        <taxon>Eukaryota</taxon>
        <taxon>Fungi</taxon>
        <taxon>Fungi incertae sedis</taxon>
        <taxon>Mucoromycota</taxon>
        <taxon>Glomeromycotina</taxon>
        <taxon>Glomeromycetes</taxon>
        <taxon>Glomerales</taxon>
        <taxon>Glomeraceae</taxon>
        <taxon>Rhizophagus</taxon>
    </lineage>
</organism>
<proteinExistence type="predicted"/>
<dbReference type="AlphaFoldDB" id="A0A2N1M8I8"/>
<reference evidence="1 2" key="2">
    <citation type="submission" date="2017-10" db="EMBL/GenBank/DDBJ databases">
        <title>Extensive intraspecific genome diversity in a model arbuscular mycorrhizal fungus.</title>
        <authorList>
            <person name="Chen E.C.H."/>
            <person name="Morin E."/>
            <person name="Baudet D."/>
            <person name="Noel J."/>
            <person name="Ndikumana S."/>
            <person name="Charron P."/>
            <person name="St-Onge C."/>
            <person name="Giorgi J."/>
            <person name="Grigoriev I.V."/>
            <person name="Roux C."/>
            <person name="Martin F.M."/>
            <person name="Corradi N."/>
        </authorList>
    </citation>
    <scope>NUCLEOTIDE SEQUENCE [LARGE SCALE GENOMIC DNA]</scope>
    <source>
        <strain evidence="1 2">C2</strain>
    </source>
</reference>